<organism evidence="2 3">
    <name type="scientific">Deinococcus seoulensis</name>
    <dbReference type="NCBI Taxonomy" id="1837379"/>
    <lineage>
        <taxon>Bacteria</taxon>
        <taxon>Thermotogati</taxon>
        <taxon>Deinococcota</taxon>
        <taxon>Deinococci</taxon>
        <taxon>Deinococcales</taxon>
        <taxon>Deinococcaceae</taxon>
        <taxon>Deinococcus</taxon>
    </lineage>
</organism>
<evidence type="ECO:0000256" key="1">
    <source>
        <dbReference type="SAM" id="MobiDB-lite"/>
    </source>
</evidence>
<protein>
    <recommendedName>
        <fullName evidence="4">Ig-like domain-containing protein</fullName>
    </recommendedName>
</protein>
<keyword evidence="3" id="KW-1185">Reference proteome</keyword>
<dbReference type="EMBL" id="BMQM01000002">
    <property type="protein sequence ID" value="GGR47080.1"/>
    <property type="molecule type" value="Genomic_DNA"/>
</dbReference>
<dbReference type="Proteomes" id="UP000634308">
    <property type="component" value="Unassembled WGS sequence"/>
</dbReference>
<sequence length="79" mass="8486">MYRRRPEAREAAFTVPARPPPAHSRVPPVTLPVTLRGMLPVTAGERARAGGEVACPVGGKDEGHNTTRLSWYVPSLTPA</sequence>
<feature type="compositionally biased region" description="Basic and acidic residues" evidence="1">
    <location>
        <begin position="1"/>
        <end position="10"/>
    </location>
</feature>
<proteinExistence type="predicted"/>
<name>A0ABQ2RNE6_9DEIO</name>
<evidence type="ECO:0000313" key="3">
    <source>
        <dbReference type="Proteomes" id="UP000634308"/>
    </source>
</evidence>
<evidence type="ECO:0008006" key="4">
    <source>
        <dbReference type="Google" id="ProtNLM"/>
    </source>
</evidence>
<feature type="region of interest" description="Disordered" evidence="1">
    <location>
        <begin position="1"/>
        <end position="29"/>
    </location>
</feature>
<comment type="caution">
    <text evidence="2">The sequence shown here is derived from an EMBL/GenBank/DDBJ whole genome shotgun (WGS) entry which is preliminary data.</text>
</comment>
<accession>A0ABQ2RNE6</accession>
<evidence type="ECO:0000313" key="2">
    <source>
        <dbReference type="EMBL" id="GGR47080.1"/>
    </source>
</evidence>
<reference evidence="3" key="1">
    <citation type="journal article" date="2019" name="Int. J. Syst. Evol. Microbiol.">
        <title>The Global Catalogue of Microorganisms (GCM) 10K type strain sequencing project: providing services to taxonomists for standard genome sequencing and annotation.</title>
        <authorList>
            <consortium name="The Broad Institute Genomics Platform"/>
            <consortium name="The Broad Institute Genome Sequencing Center for Infectious Disease"/>
            <person name="Wu L."/>
            <person name="Ma J."/>
        </authorList>
    </citation>
    <scope>NUCLEOTIDE SEQUENCE [LARGE SCALE GENOMIC DNA]</scope>
    <source>
        <strain evidence="3">JCM 31404</strain>
    </source>
</reference>
<gene>
    <name evidence="2" type="ORF">GCM10008959_05200</name>
</gene>